<comment type="similarity">
    <text evidence="1">Belongs to the HSP15 family.</text>
</comment>
<reference evidence="7" key="1">
    <citation type="submission" date="2022-02" db="EMBL/GenBank/DDBJ databases">
        <title>Corynebacterium sp. from urogenital microbiome.</title>
        <authorList>
            <person name="Cappelli E.A."/>
            <person name="Ribeiro T.G."/>
            <person name="Peixe L."/>
        </authorList>
    </citation>
    <scope>NUCLEOTIDE SEQUENCE</scope>
    <source>
        <strain evidence="7">C8Ua_174</strain>
    </source>
</reference>
<evidence type="ECO:0000256" key="4">
    <source>
        <dbReference type="PROSITE-ProRule" id="PRU00182"/>
    </source>
</evidence>
<name>A0A9X3RFZ5_9CORY</name>
<gene>
    <name evidence="7" type="ORF">L8V00_07490</name>
</gene>
<organism evidence="7 8">
    <name type="scientific">Corynebacterium evansiae</name>
    <dbReference type="NCBI Taxonomy" id="2913499"/>
    <lineage>
        <taxon>Bacteria</taxon>
        <taxon>Bacillati</taxon>
        <taxon>Actinomycetota</taxon>
        <taxon>Actinomycetes</taxon>
        <taxon>Mycobacteriales</taxon>
        <taxon>Corynebacteriaceae</taxon>
        <taxon>Corynebacterium</taxon>
    </lineage>
</organism>
<dbReference type="EMBL" id="JAKMUT010000006">
    <property type="protein sequence ID" value="MCZ9290045.1"/>
    <property type="molecule type" value="Genomic_DNA"/>
</dbReference>
<feature type="compositionally biased region" description="Basic and acidic residues" evidence="5">
    <location>
        <begin position="124"/>
        <end position="134"/>
    </location>
</feature>
<dbReference type="GO" id="GO:0003677">
    <property type="term" value="F:DNA binding"/>
    <property type="evidence" value="ECO:0007669"/>
    <property type="project" value="UniProtKB-KW"/>
</dbReference>
<sequence>MASPATSSASGTSSAPSKVRIDAWVWAVRLCKTRAQAAAACRAGHVKINDVSVKPAQPVVVGDTVRVWIHHREHIVEVTQLLSKRVGAELARKAYIDHSPPPPVIPAMPRRDRGAGRPTKRERRQLERFKRGEL</sequence>
<dbReference type="InterPro" id="IPR002942">
    <property type="entry name" value="S4_RNA-bd"/>
</dbReference>
<dbReference type="Pfam" id="PF01479">
    <property type="entry name" value="S4"/>
    <property type="match status" value="1"/>
</dbReference>
<dbReference type="SUPFAM" id="SSF55174">
    <property type="entry name" value="Alpha-L RNA-binding motif"/>
    <property type="match status" value="1"/>
</dbReference>
<dbReference type="RefSeq" id="WP_049049475.1">
    <property type="nucleotide sequence ID" value="NZ_JAKMUT010000006.1"/>
</dbReference>
<dbReference type="GO" id="GO:0003727">
    <property type="term" value="F:single-stranded RNA binding"/>
    <property type="evidence" value="ECO:0007669"/>
    <property type="project" value="InterPro"/>
</dbReference>
<dbReference type="Gene3D" id="3.10.290.10">
    <property type="entry name" value="RNA-binding S4 domain"/>
    <property type="match status" value="1"/>
</dbReference>
<evidence type="ECO:0000259" key="6">
    <source>
        <dbReference type="SMART" id="SM00363"/>
    </source>
</evidence>
<evidence type="ECO:0000256" key="5">
    <source>
        <dbReference type="SAM" id="MobiDB-lite"/>
    </source>
</evidence>
<dbReference type="GO" id="GO:0034605">
    <property type="term" value="P:cellular response to heat"/>
    <property type="evidence" value="ECO:0007669"/>
    <property type="project" value="InterPro"/>
</dbReference>
<evidence type="ECO:0000256" key="1">
    <source>
        <dbReference type="ARBA" id="ARBA00008396"/>
    </source>
</evidence>
<comment type="caution">
    <text evidence="7">The sequence shown here is derived from an EMBL/GenBank/DDBJ whole genome shotgun (WGS) entry which is preliminary data.</text>
</comment>
<keyword evidence="8" id="KW-1185">Reference proteome</keyword>
<dbReference type="InterPro" id="IPR025708">
    <property type="entry name" value="HSP15"/>
</dbReference>
<dbReference type="SMART" id="SM00363">
    <property type="entry name" value="S4"/>
    <property type="match status" value="1"/>
</dbReference>
<dbReference type="PIRSF" id="PIRSF016821">
    <property type="entry name" value="HSP15"/>
    <property type="match status" value="1"/>
</dbReference>
<dbReference type="InterPro" id="IPR036986">
    <property type="entry name" value="S4_RNA-bd_sf"/>
</dbReference>
<evidence type="ECO:0000313" key="7">
    <source>
        <dbReference type="EMBL" id="MCZ9290045.1"/>
    </source>
</evidence>
<keyword evidence="2 4" id="KW-0694">RNA-binding</keyword>
<feature type="region of interest" description="Disordered" evidence="5">
    <location>
        <begin position="97"/>
        <end position="134"/>
    </location>
</feature>
<keyword evidence="3" id="KW-0238">DNA-binding</keyword>
<dbReference type="Proteomes" id="UP001146469">
    <property type="component" value="Unassembled WGS sequence"/>
</dbReference>
<evidence type="ECO:0000256" key="3">
    <source>
        <dbReference type="ARBA" id="ARBA00023125"/>
    </source>
</evidence>
<dbReference type="PROSITE" id="PS50889">
    <property type="entry name" value="S4"/>
    <property type="match status" value="1"/>
</dbReference>
<protein>
    <submittedName>
        <fullName evidence="7">RNA-binding S4 domain-containing protein</fullName>
    </submittedName>
</protein>
<dbReference type="AlphaFoldDB" id="A0A9X3RFZ5"/>
<evidence type="ECO:0000313" key="8">
    <source>
        <dbReference type="Proteomes" id="UP001146469"/>
    </source>
</evidence>
<feature type="domain" description="RNA-binding S4" evidence="6">
    <location>
        <begin position="19"/>
        <end position="79"/>
    </location>
</feature>
<evidence type="ECO:0000256" key="2">
    <source>
        <dbReference type="ARBA" id="ARBA00022884"/>
    </source>
</evidence>
<proteinExistence type="inferred from homology"/>
<dbReference type="GO" id="GO:0043023">
    <property type="term" value="F:ribosomal large subunit binding"/>
    <property type="evidence" value="ECO:0007669"/>
    <property type="project" value="InterPro"/>
</dbReference>
<accession>A0A9X3RFZ5</accession>